<dbReference type="RefSeq" id="WP_246270451.1">
    <property type="nucleotide sequence ID" value="NZ_CADIKF010000036.1"/>
</dbReference>
<sequence length="170" mass="17425">MRLVSRGASRPRYLAARLVCWRVRAASLRSFAGAAALGAALSLIAFTGAYAHESASSNSTDAGSVALADTTSAAAAAPETAVANSENETSTPILNTPADVVSMNDVPIDDQVLARQRGGAAGMTMVAATQQLLRGTSVTLWDEIAPPAPLPVPVDAARAAQSNVASYMRK</sequence>
<dbReference type="AlphaFoldDB" id="A0A6J5ECW5"/>
<evidence type="ECO:0000313" key="2">
    <source>
        <dbReference type="Proteomes" id="UP000494329"/>
    </source>
</evidence>
<evidence type="ECO:0000313" key="1">
    <source>
        <dbReference type="EMBL" id="CAB3764103.1"/>
    </source>
</evidence>
<name>A0A6J5ECW5_9BURK</name>
<gene>
    <name evidence="1" type="ORF">LMG29739_04268</name>
</gene>
<dbReference type="EMBL" id="CADIKF010000036">
    <property type="protein sequence ID" value="CAB3764103.1"/>
    <property type="molecule type" value="Genomic_DNA"/>
</dbReference>
<proteinExistence type="predicted"/>
<organism evidence="1 2">
    <name type="scientific">Paraburkholderia solisilvae</name>
    <dbReference type="NCBI Taxonomy" id="624376"/>
    <lineage>
        <taxon>Bacteria</taxon>
        <taxon>Pseudomonadati</taxon>
        <taxon>Pseudomonadota</taxon>
        <taxon>Betaproteobacteria</taxon>
        <taxon>Burkholderiales</taxon>
        <taxon>Burkholderiaceae</taxon>
        <taxon>Paraburkholderia</taxon>
    </lineage>
</organism>
<accession>A0A6J5ECW5</accession>
<protein>
    <submittedName>
        <fullName evidence="1">Uncharacterized protein</fullName>
    </submittedName>
</protein>
<dbReference type="Proteomes" id="UP000494329">
    <property type="component" value="Unassembled WGS sequence"/>
</dbReference>
<keyword evidence="2" id="KW-1185">Reference proteome</keyword>
<reference evidence="1 2" key="1">
    <citation type="submission" date="2020-04" db="EMBL/GenBank/DDBJ databases">
        <authorList>
            <person name="De Canck E."/>
        </authorList>
    </citation>
    <scope>NUCLEOTIDE SEQUENCE [LARGE SCALE GENOMIC DNA]</scope>
    <source>
        <strain evidence="1 2">LMG 29739</strain>
    </source>
</reference>